<evidence type="ECO:0000313" key="3">
    <source>
        <dbReference type="Proteomes" id="UP000054869"/>
    </source>
</evidence>
<name>A0A0W0VPD2_9GAMM</name>
<organism evidence="2 3">
    <name type="scientific">Legionella lansingensis</name>
    <dbReference type="NCBI Taxonomy" id="45067"/>
    <lineage>
        <taxon>Bacteria</taxon>
        <taxon>Pseudomonadati</taxon>
        <taxon>Pseudomonadota</taxon>
        <taxon>Gammaproteobacteria</taxon>
        <taxon>Legionellales</taxon>
        <taxon>Legionellaceae</taxon>
        <taxon>Legionella</taxon>
    </lineage>
</organism>
<dbReference type="EMBL" id="LNYI01000028">
    <property type="protein sequence ID" value="KTD22001.1"/>
    <property type="molecule type" value="Genomic_DNA"/>
</dbReference>
<keyword evidence="1" id="KW-1133">Transmembrane helix</keyword>
<gene>
    <name evidence="2" type="ORF">Llan_1264</name>
</gene>
<comment type="caution">
    <text evidence="2">The sequence shown here is derived from an EMBL/GenBank/DDBJ whole genome shotgun (WGS) entry which is preliminary data.</text>
</comment>
<sequence length="1073" mass="122186">MPKKLPTAKYFEIIKENHRKYLEENMVTHLELTGDLKQAKLVDEYTKKIGSYHGKKQRYLNRAIEQASLATKVGHGALAALFGVGAGGLAFYAQKSSSITDAINPLAGVQNTAAGLFSAVIGVGVSYLAYNAFEKWTEKPAEADEKMFKEAMEKAGFTNKKYEKLSEEIVKLFHFRECLLLGLKDTAGMNMREEFKEKYAPDSEPYNEEALNAAIEVYFLAQLNELFNNAFKEIYAIHDEEIEEDSAQYRVVRWLRSFFENKEKRQEFSQQLQLRFMEQCLNYLEAQMAEPSFFAKYPYATASMSGLIAGAIALGLAAAIIGGPITLGILSIGLVIACVTAVATYWAVNNIDSLHFKRSKENRTAIQQAIDDVTKESERLERLIQDVVHTTPEDVERLAEYKKEGVPEGFLSYFNIFSQGKKQVAMGANTAWIREHASRYRHSKFVEIDLSEQHTGIIDNGLRQTEEMQAQLKDAVHNKKAPKLQHFIEHTQEYLRTPEHRDFIQRFKLVEKIKQQVLEIVAALPEEDKESPLPEELIAFYTAPIAEGGLGGLKQDLEQVRALAPITDAPANKFHPYNKILVTAQRFNYALTQAENRDFILRGDDGYRDMLGLSVTSPSERIENKINAGNIKQYLNHSFDFLYSLNRSVQTYESSKLDEPFENSMEFILYRTLLIKQLASLYDPNNLRVDDLVRREIETFAREKLHIDPKVVFDNVMQQALFIERDKSGPSIEDPLGVKRPLSDLEYIADAIRVDLAYASKAVTPRMMIAPEAKDFLIKKADTERTMFSYENSKAQLTPEPTPEYVEKIRQTIATTKEFLKAMGERNTLKQTGALACYIYDCHNEIMALRQQIVKCDEAVPKKTTEKDEVLKSKELAAADKLLEDYQLELKQLLSIKTVEESQLMQSTIHFGKFKTPQPDLLTFSITDLEFREMIEPKAQTSESPRVINEDLSTSTLMRSIIFIEPKPPEINKENLGKFIKDMEGYLTQLKEEPEISRFNFYSFSNSDKIKAAEALKKALEHLSKDEAVDDTAFLKNPIYNDPKLKNLISINLVSMGVDDLHELFASAKKLEI</sequence>
<dbReference type="AlphaFoldDB" id="A0A0W0VPD2"/>
<evidence type="ECO:0000313" key="2">
    <source>
        <dbReference type="EMBL" id="KTD22001.1"/>
    </source>
</evidence>
<evidence type="ECO:0000256" key="1">
    <source>
        <dbReference type="SAM" id="Phobius"/>
    </source>
</evidence>
<keyword evidence="1" id="KW-0472">Membrane</keyword>
<dbReference type="PATRIC" id="fig|45067.4.peg.1326"/>
<proteinExistence type="predicted"/>
<feature type="transmembrane region" description="Helical" evidence="1">
    <location>
        <begin position="327"/>
        <end position="348"/>
    </location>
</feature>
<dbReference type="Proteomes" id="UP000054869">
    <property type="component" value="Unassembled WGS sequence"/>
</dbReference>
<accession>A0A0W0VPD2</accession>
<dbReference type="RefSeq" id="WP_028373153.1">
    <property type="nucleotide sequence ID" value="NZ_CAAAJD010000005.1"/>
</dbReference>
<keyword evidence="1" id="KW-0812">Transmembrane</keyword>
<feature type="transmembrane region" description="Helical" evidence="1">
    <location>
        <begin position="297"/>
        <end position="321"/>
    </location>
</feature>
<protein>
    <submittedName>
        <fullName evidence="2">Uncharacterized protein</fullName>
    </submittedName>
</protein>
<dbReference type="OrthoDB" id="5618731at2"/>
<keyword evidence="3" id="KW-1185">Reference proteome</keyword>
<dbReference type="eggNOG" id="ENOG5033Q3N">
    <property type="taxonomic scope" value="Bacteria"/>
</dbReference>
<reference evidence="2 3" key="1">
    <citation type="submission" date="2015-11" db="EMBL/GenBank/DDBJ databases">
        <title>Genomic analysis of 38 Legionella species identifies large and diverse effector repertoires.</title>
        <authorList>
            <person name="Burstein D."/>
            <person name="Amaro F."/>
            <person name="Zusman T."/>
            <person name="Lifshitz Z."/>
            <person name="Cohen O."/>
            <person name="Gilbert J.A."/>
            <person name="Pupko T."/>
            <person name="Shuman H.A."/>
            <person name="Segal G."/>
        </authorList>
    </citation>
    <scope>NUCLEOTIDE SEQUENCE [LARGE SCALE GENOMIC DNA]</scope>
    <source>
        <strain evidence="2 3">ATCC 49751</strain>
    </source>
</reference>